<accession>A0AAV9EQR0</accession>
<name>A0AAV9EQR0_ACOCL</name>
<dbReference type="AlphaFoldDB" id="A0AAV9EQR0"/>
<gene>
    <name evidence="1" type="ORF">QJS10_CPA06g00268</name>
</gene>
<protein>
    <submittedName>
        <fullName evidence="1">Uncharacterized protein</fullName>
    </submittedName>
</protein>
<dbReference type="Proteomes" id="UP001180020">
    <property type="component" value="Unassembled WGS sequence"/>
</dbReference>
<reference evidence="1" key="2">
    <citation type="submission" date="2023-06" db="EMBL/GenBank/DDBJ databases">
        <authorList>
            <person name="Ma L."/>
            <person name="Liu K.-W."/>
            <person name="Li Z."/>
            <person name="Hsiao Y.-Y."/>
            <person name="Qi Y."/>
            <person name="Fu T."/>
            <person name="Tang G."/>
            <person name="Zhang D."/>
            <person name="Sun W.-H."/>
            <person name="Liu D.-K."/>
            <person name="Li Y."/>
            <person name="Chen G.-Z."/>
            <person name="Liu X.-D."/>
            <person name="Liao X.-Y."/>
            <person name="Jiang Y.-T."/>
            <person name="Yu X."/>
            <person name="Hao Y."/>
            <person name="Huang J."/>
            <person name="Zhao X.-W."/>
            <person name="Ke S."/>
            <person name="Chen Y.-Y."/>
            <person name="Wu W.-L."/>
            <person name="Hsu J.-L."/>
            <person name="Lin Y.-F."/>
            <person name="Huang M.-D."/>
            <person name="Li C.-Y."/>
            <person name="Huang L."/>
            <person name="Wang Z.-W."/>
            <person name="Zhao X."/>
            <person name="Zhong W.-Y."/>
            <person name="Peng D.-H."/>
            <person name="Ahmad S."/>
            <person name="Lan S."/>
            <person name="Zhang J.-S."/>
            <person name="Tsai W.-C."/>
            <person name="Van De Peer Y."/>
            <person name="Liu Z.-J."/>
        </authorList>
    </citation>
    <scope>NUCLEOTIDE SEQUENCE</scope>
    <source>
        <strain evidence="1">CP</strain>
        <tissue evidence="1">Leaves</tissue>
    </source>
</reference>
<proteinExistence type="predicted"/>
<reference evidence="1" key="1">
    <citation type="journal article" date="2023" name="Nat. Commun.">
        <title>Diploid and tetraploid genomes of Acorus and the evolution of monocots.</title>
        <authorList>
            <person name="Ma L."/>
            <person name="Liu K.W."/>
            <person name="Li Z."/>
            <person name="Hsiao Y.Y."/>
            <person name="Qi Y."/>
            <person name="Fu T."/>
            <person name="Tang G.D."/>
            <person name="Zhang D."/>
            <person name="Sun W.H."/>
            <person name="Liu D.K."/>
            <person name="Li Y."/>
            <person name="Chen G.Z."/>
            <person name="Liu X.D."/>
            <person name="Liao X.Y."/>
            <person name="Jiang Y.T."/>
            <person name="Yu X."/>
            <person name="Hao Y."/>
            <person name="Huang J."/>
            <person name="Zhao X.W."/>
            <person name="Ke S."/>
            <person name="Chen Y.Y."/>
            <person name="Wu W.L."/>
            <person name="Hsu J.L."/>
            <person name="Lin Y.F."/>
            <person name="Huang M.D."/>
            <person name="Li C.Y."/>
            <person name="Huang L."/>
            <person name="Wang Z.W."/>
            <person name="Zhao X."/>
            <person name="Zhong W.Y."/>
            <person name="Peng D.H."/>
            <person name="Ahmad S."/>
            <person name="Lan S."/>
            <person name="Zhang J.S."/>
            <person name="Tsai W.C."/>
            <person name="Van de Peer Y."/>
            <person name="Liu Z.J."/>
        </authorList>
    </citation>
    <scope>NUCLEOTIDE SEQUENCE</scope>
    <source>
        <strain evidence="1">CP</strain>
    </source>
</reference>
<evidence type="ECO:0000313" key="2">
    <source>
        <dbReference type="Proteomes" id="UP001180020"/>
    </source>
</evidence>
<keyword evidence="2" id="KW-1185">Reference proteome</keyword>
<organism evidence="1 2">
    <name type="scientific">Acorus calamus</name>
    <name type="common">Sweet flag</name>
    <dbReference type="NCBI Taxonomy" id="4465"/>
    <lineage>
        <taxon>Eukaryota</taxon>
        <taxon>Viridiplantae</taxon>
        <taxon>Streptophyta</taxon>
        <taxon>Embryophyta</taxon>
        <taxon>Tracheophyta</taxon>
        <taxon>Spermatophyta</taxon>
        <taxon>Magnoliopsida</taxon>
        <taxon>Liliopsida</taxon>
        <taxon>Acoraceae</taxon>
        <taxon>Acorus</taxon>
    </lineage>
</organism>
<sequence length="57" mass="6805">MHLHSSENERLYGPIKELLSDENPPIYRGTTVKEYQSYHYLKEIDGTFALDRYRLLC</sequence>
<comment type="caution">
    <text evidence="1">The sequence shown here is derived from an EMBL/GenBank/DDBJ whole genome shotgun (WGS) entry which is preliminary data.</text>
</comment>
<dbReference type="EMBL" id="JAUJYO010000006">
    <property type="protein sequence ID" value="KAK1315436.1"/>
    <property type="molecule type" value="Genomic_DNA"/>
</dbReference>
<evidence type="ECO:0000313" key="1">
    <source>
        <dbReference type="EMBL" id="KAK1315436.1"/>
    </source>
</evidence>